<name>A0A841Z2H0_9LIST</name>
<dbReference type="InterPro" id="IPR010022">
    <property type="entry name" value="XkdX"/>
</dbReference>
<protein>
    <submittedName>
        <fullName evidence="1">XkdX family protein</fullName>
    </submittedName>
</protein>
<comment type="caution">
    <text evidence="1">The sequence shown here is derived from an EMBL/GenBank/DDBJ whole genome shotgun (WGS) entry which is preliminary data.</text>
</comment>
<dbReference type="AlphaFoldDB" id="A0A841Z2H0"/>
<dbReference type="Proteomes" id="UP000564536">
    <property type="component" value="Unassembled WGS sequence"/>
</dbReference>
<dbReference type="RefSeq" id="WP_185424355.1">
    <property type="nucleotide sequence ID" value="NZ_JAARRL010000002.1"/>
</dbReference>
<proteinExistence type="predicted"/>
<evidence type="ECO:0000313" key="1">
    <source>
        <dbReference type="EMBL" id="MBC1499415.1"/>
    </source>
</evidence>
<sequence length="52" mass="6056">MDWKAKVESFYLNGNYTEANVQRFVIMEKITQQEADEIIASKQALESEESIE</sequence>
<accession>A0A841Z2H0</accession>
<reference evidence="1 2" key="1">
    <citation type="submission" date="2020-03" db="EMBL/GenBank/DDBJ databases">
        <title>Soil Listeria distribution.</title>
        <authorList>
            <person name="Liao J."/>
            <person name="Wiedmann M."/>
        </authorList>
    </citation>
    <scope>NUCLEOTIDE SEQUENCE [LARGE SCALE GENOMIC DNA]</scope>
    <source>
        <strain evidence="1 2">FSL L7-1523</strain>
    </source>
</reference>
<dbReference type="NCBIfam" id="TIGR01669">
    <property type="entry name" value="phage_XkdX"/>
    <property type="match status" value="1"/>
</dbReference>
<gene>
    <name evidence="1" type="ORF">HB943_02290</name>
</gene>
<evidence type="ECO:0000313" key="2">
    <source>
        <dbReference type="Proteomes" id="UP000564536"/>
    </source>
</evidence>
<dbReference type="EMBL" id="JAARRL010000002">
    <property type="protein sequence ID" value="MBC1499415.1"/>
    <property type="molecule type" value="Genomic_DNA"/>
</dbReference>
<organism evidence="1 2">
    <name type="scientific">Listeria weihenstephanensis</name>
    <dbReference type="NCBI Taxonomy" id="1006155"/>
    <lineage>
        <taxon>Bacteria</taxon>
        <taxon>Bacillati</taxon>
        <taxon>Bacillota</taxon>
        <taxon>Bacilli</taxon>
        <taxon>Bacillales</taxon>
        <taxon>Listeriaceae</taxon>
        <taxon>Listeria</taxon>
    </lineage>
</organism>